<proteinExistence type="predicted"/>
<accession>A0AA37RV19</accession>
<reference evidence="1" key="2">
    <citation type="submission" date="2023-01" db="EMBL/GenBank/DDBJ databases">
        <title>Draft genome sequence of Paraferrimonas sedimenticola strain NBRC 101628.</title>
        <authorList>
            <person name="Sun Q."/>
            <person name="Mori K."/>
        </authorList>
    </citation>
    <scope>NUCLEOTIDE SEQUENCE</scope>
    <source>
        <strain evidence="1">NBRC 101628</strain>
    </source>
</reference>
<dbReference type="InterPro" id="IPR027961">
    <property type="entry name" value="DUF4442"/>
</dbReference>
<gene>
    <name evidence="1" type="ORF">GCM10007895_10520</name>
</gene>
<dbReference type="SUPFAM" id="SSF54637">
    <property type="entry name" value="Thioesterase/thiol ester dehydrase-isomerase"/>
    <property type="match status" value="1"/>
</dbReference>
<dbReference type="InterPro" id="IPR029069">
    <property type="entry name" value="HotDog_dom_sf"/>
</dbReference>
<reference evidence="1" key="1">
    <citation type="journal article" date="2014" name="Int. J. Syst. Evol. Microbiol.">
        <title>Complete genome sequence of Corynebacterium casei LMG S-19264T (=DSM 44701T), isolated from a smear-ripened cheese.</title>
        <authorList>
            <consortium name="US DOE Joint Genome Institute (JGI-PGF)"/>
            <person name="Walter F."/>
            <person name="Albersmeier A."/>
            <person name="Kalinowski J."/>
            <person name="Ruckert C."/>
        </authorList>
    </citation>
    <scope>NUCLEOTIDE SEQUENCE</scope>
    <source>
        <strain evidence="1">NBRC 101628</strain>
    </source>
</reference>
<dbReference type="AlphaFoldDB" id="A0AA37RV19"/>
<keyword evidence="2" id="KW-1185">Reference proteome</keyword>
<organism evidence="1 2">
    <name type="scientific">Paraferrimonas sedimenticola</name>
    <dbReference type="NCBI Taxonomy" id="375674"/>
    <lineage>
        <taxon>Bacteria</taxon>
        <taxon>Pseudomonadati</taxon>
        <taxon>Pseudomonadota</taxon>
        <taxon>Gammaproteobacteria</taxon>
        <taxon>Alteromonadales</taxon>
        <taxon>Ferrimonadaceae</taxon>
        <taxon>Paraferrimonas</taxon>
    </lineage>
</organism>
<evidence type="ECO:0000313" key="1">
    <source>
        <dbReference type="EMBL" id="GLP95746.1"/>
    </source>
</evidence>
<dbReference type="RefSeq" id="WP_095505734.1">
    <property type="nucleotide sequence ID" value="NZ_BSNC01000003.1"/>
</dbReference>
<protein>
    <recommendedName>
        <fullName evidence="3">DUF4442 domain-containing protein</fullName>
    </recommendedName>
</protein>
<dbReference type="CDD" id="cd03443">
    <property type="entry name" value="PaaI_thioesterase"/>
    <property type="match status" value="1"/>
</dbReference>
<comment type="caution">
    <text evidence="1">The sequence shown here is derived from an EMBL/GenBank/DDBJ whole genome shotgun (WGS) entry which is preliminary data.</text>
</comment>
<dbReference type="Pfam" id="PF14539">
    <property type="entry name" value="DUF4442"/>
    <property type="match status" value="1"/>
</dbReference>
<name>A0AA37RV19_9GAMM</name>
<evidence type="ECO:0008006" key="3">
    <source>
        <dbReference type="Google" id="ProtNLM"/>
    </source>
</evidence>
<dbReference type="Gene3D" id="3.10.129.10">
    <property type="entry name" value="Hotdog Thioesterase"/>
    <property type="match status" value="1"/>
</dbReference>
<sequence length="161" mass="18038">MSAQSSVARRVQSLQRWPDWLAKPLMTLAFTRMVPFAGTAGVRFEQWDGDGVCLTLANKRKVQNHIKSPHAAAMALLAESASGAAFAWHLPNDKLPLIKRMDIRYVRRATGGLKVRAWVTPEQQTQLQSEERGSIKVAIELTDSLGEVPIEAEMEWAWVTR</sequence>
<dbReference type="EMBL" id="BSNC01000003">
    <property type="protein sequence ID" value="GLP95746.1"/>
    <property type="molecule type" value="Genomic_DNA"/>
</dbReference>
<evidence type="ECO:0000313" key="2">
    <source>
        <dbReference type="Proteomes" id="UP001161422"/>
    </source>
</evidence>
<dbReference type="Proteomes" id="UP001161422">
    <property type="component" value="Unassembled WGS sequence"/>
</dbReference>